<accession>A0A1V9ZCF3</accession>
<proteinExistence type="predicted"/>
<evidence type="ECO:0000313" key="3">
    <source>
        <dbReference type="EMBL" id="OQR95591.1"/>
    </source>
</evidence>
<dbReference type="AlphaFoldDB" id="A0A1V9ZCF3"/>
<feature type="compositionally biased region" description="Polar residues" evidence="2">
    <location>
        <begin position="188"/>
        <end position="197"/>
    </location>
</feature>
<keyword evidence="1" id="KW-0175">Coiled coil</keyword>
<organism evidence="3 4">
    <name type="scientific">Thraustotheca clavata</name>
    <dbReference type="NCBI Taxonomy" id="74557"/>
    <lineage>
        <taxon>Eukaryota</taxon>
        <taxon>Sar</taxon>
        <taxon>Stramenopiles</taxon>
        <taxon>Oomycota</taxon>
        <taxon>Saprolegniomycetes</taxon>
        <taxon>Saprolegniales</taxon>
        <taxon>Achlyaceae</taxon>
        <taxon>Thraustotheca</taxon>
    </lineage>
</organism>
<comment type="caution">
    <text evidence="3">The sequence shown here is derived from an EMBL/GenBank/DDBJ whole genome shotgun (WGS) entry which is preliminary data.</text>
</comment>
<feature type="region of interest" description="Disordered" evidence="2">
    <location>
        <begin position="163"/>
        <end position="206"/>
    </location>
</feature>
<evidence type="ECO:0000313" key="4">
    <source>
        <dbReference type="Proteomes" id="UP000243217"/>
    </source>
</evidence>
<name>A0A1V9ZCF3_9STRA</name>
<evidence type="ECO:0000256" key="2">
    <source>
        <dbReference type="SAM" id="MobiDB-lite"/>
    </source>
</evidence>
<feature type="compositionally biased region" description="Acidic residues" evidence="2">
    <location>
        <begin position="52"/>
        <end position="62"/>
    </location>
</feature>
<protein>
    <submittedName>
        <fullName evidence="3">Uncharacterized protein</fullName>
    </submittedName>
</protein>
<sequence length="206" mass="23650">MDAEQIEAMEASIQEKLRAMEALDDLPMSVSKPVVKSPSPPASPVARKEVESELEPVEESSTEEAKSVASSTEKHAVHVPNPPRKNKYAYVRPRYLDVERSDLFVRLRDEQITRRRELEQYNNLRAQLRKEAWEELLRQKQEADAKERQAIADRNHDAHNFRQMMKKPSAFTKEEDTRLSVPAARRLSVSSNRSFRPNSAKMAPAV</sequence>
<keyword evidence="4" id="KW-1185">Reference proteome</keyword>
<reference evidence="3 4" key="1">
    <citation type="journal article" date="2014" name="Genome Biol. Evol.">
        <title>The secreted proteins of Achlya hypogyna and Thraustotheca clavata identify the ancestral oomycete secretome and reveal gene acquisitions by horizontal gene transfer.</title>
        <authorList>
            <person name="Misner I."/>
            <person name="Blouin N."/>
            <person name="Leonard G."/>
            <person name="Richards T.A."/>
            <person name="Lane C.E."/>
        </authorList>
    </citation>
    <scope>NUCLEOTIDE SEQUENCE [LARGE SCALE GENOMIC DNA]</scope>
    <source>
        <strain evidence="3 4">ATCC 34112</strain>
    </source>
</reference>
<dbReference type="OrthoDB" id="74536at2759"/>
<dbReference type="Proteomes" id="UP000243217">
    <property type="component" value="Unassembled WGS sequence"/>
</dbReference>
<feature type="coiled-coil region" evidence="1">
    <location>
        <begin position="107"/>
        <end position="143"/>
    </location>
</feature>
<dbReference type="EMBL" id="JNBS01002079">
    <property type="protein sequence ID" value="OQR95591.1"/>
    <property type="molecule type" value="Genomic_DNA"/>
</dbReference>
<feature type="region of interest" description="Disordered" evidence="2">
    <location>
        <begin position="30"/>
        <end position="86"/>
    </location>
</feature>
<gene>
    <name evidence="3" type="ORF">THRCLA_07736</name>
</gene>
<evidence type="ECO:0000256" key="1">
    <source>
        <dbReference type="SAM" id="Coils"/>
    </source>
</evidence>